<evidence type="ECO:0000313" key="2">
    <source>
        <dbReference type="EMBL" id="KAA8538027.1"/>
    </source>
</evidence>
<keyword evidence="3" id="KW-1185">Reference proteome</keyword>
<proteinExistence type="predicted"/>
<sequence length="110" mass="11835">MFAVVQVAEALAAEVVDLEALVAIRACKYESSASGTGLAEVYMMRELLKEKTKRMEKEGAGEKEVTADEGKVSAGCFSMMVKKIHPTAVPSSPDFSGKEADQTCDQRTVD</sequence>
<dbReference type="PANTHER" id="PTHR34950:SF2">
    <property type="entry name" value="OS10G0364900 PROTEIN"/>
    <property type="match status" value="1"/>
</dbReference>
<dbReference type="Proteomes" id="UP000325577">
    <property type="component" value="Linkage Group LG15"/>
</dbReference>
<name>A0A5J5B8F1_9ASTE</name>
<organism evidence="2 3">
    <name type="scientific">Nyssa sinensis</name>
    <dbReference type="NCBI Taxonomy" id="561372"/>
    <lineage>
        <taxon>Eukaryota</taxon>
        <taxon>Viridiplantae</taxon>
        <taxon>Streptophyta</taxon>
        <taxon>Embryophyta</taxon>
        <taxon>Tracheophyta</taxon>
        <taxon>Spermatophyta</taxon>
        <taxon>Magnoliopsida</taxon>
        <taxon>eudicotyledons</taxon>
        <taxon>Gunneridae</taxon>
        <taxon>Pentapetalae</taxon>
        <taxon>asterids</taxon>
        <taxon>Cornales</taxon>
        <taxon>Nyssaceae</taxon>
        <taxon>Nyssa</taxon>
    </lineage>
</organism>
<dbReference type="EMBL" id="CM018038">
    <property type="protein sequence ID" value="KAA8538027.1"/>
    <property type="molecule type" value="Genomic_DNA"/>
</dbReference>
<reference evidence="2 3" key="1">
    <citation type="submission" date="2019-09" db="EMBL/GenBank/DDBJ databases">
        <title>A chromosome-level genome assembly of the Chinese tupelo Nyssa sinensis.</title>
        <authorList>
            <person name="Yang X."/>
            <person name="Kang M."/>
            <person name="Yang Y."/>
            <person name="Xiong H."/>
            <person name="Wang M."/>
            <person name="Zhang Z."/>
            <person name="Wang Z."/>
            <person name="Wu H."/>
            <person name="Ma T."/>
            <person name="Liu J."/>
            <person name="Xi Z."/>
        </authorList>
    </citation>
    <scope>NUCLEOTIDE SEQUENCE [LARGE SCALE GENOMIC DNA]</scope>
    <source>
        <strain evidence="2">J267</strain>
        <tissue evidence="2">Leaf</tissue>
    </source>
</reference>
<evidence type="ECO:0000313" key="3">
    <source>
        <dbReference type="Proteomes" id="UP000325577"/>
    </source>
</evidence>
<protein>
    <submittedName>
        <fullName evidence="2">Uncharacterized protein</fullName>
    </submittedName>
</protein>
<accession>A0A5J5B8F1</accession>
<dbReference type="PANTHER" id="PTHR34950">
    <property type="entry name" value="OS04G0457400 PROTEIN"/>
    <property type="match status" value="1"/>
</dbReference>
<dbReference type="OrthoDB" id="1600153at2759"/>
<dbReference type="AlphaFoldDB" id="A0A5J5B8F1"/>
<evidence type="ECO:0000256" key="1">
    <source>
        <dbReference type="SAM" id="MobiDB-lite"/>
    </source>
</evidence>
<feature type="region of interest" description="Disordered" evidence="1">
    <location>
        <begin position="87"/>
        <end position="110"/>
    </location>
</feature>
<gene>
    <name evidence="2" type="ORF">F0562_027393</name>
</gene>